<accession>A6KF15</accession>
<evidence type="ECO:0000313" key="1">
    <source>
        <dbReference type="EMBL" id="EDL91609.1"/>
    </source>
</evidence>
<feature type="non-terminal residue" evidence="1">
    <location>
        <position position="15"/>
    </location>
</feature>
<gene>
    <name evidence="1" type="ORF">rCG_55326</name>
</gene>
<proteinExistence type="predicted"/>
<name>A6KF15_RAT</name>
<feature type="non-terminal residue" evidence="1">
    <location>
        <position position="1"/>
    </location>
</feature>
<protein>
    <submittedName>
        <fullName evidence="1">RCG55326</fullName>
    </submittedName>
</protein>
<sequence length="15" mass="1481">TGKPLAVLGKPADTL</sequence>
<organism evidence="1 2">
    <name type="scientific">Rattus norvegicus</name>
    <name type="common">Rat</name>
    <dbReference type="NCBI Taxonomy" id="10116"/>
    <lineage>
        <taxon>Eukaryota</taxon>
        <taxon>Metazoa</taxon>
        <taxon>Chordata</taxon>
        <taxon>Craniata</taxon>
        <taxon>Vertebrata</taxon>
        <taxon>Euteleostomi</taxon>
        <taxon>Mammalia</taxon>
        <taxon>Eutheria</taxon>
        <taxon>Euarchontoglires</taxon>
        <taxon>Glires</taxon>
        <taxon>Rodentia</taxon>
        <taxon>Myomorpha</taxon>
        <taxon>Muroidea</taxon>
        <taxon>Muridae</taxon>
        <taxon>Murinae</taxon>
        <taxon>Rattus</taxon>
    </lineage>
</organism>
<evidence type="ECO:0000313" key="2">
    <source>
        <dbReference type="Proteomes" id="UP000234681"/>
    </source>
</evidence>
<reference evidence="1 2" key="1">
    <citation type="submission" date="2005-09" db="EMBL/GenBank/DDBJ databases">
        <authorList>
            <person name="Mural R.J."/>
            <person name="Li P.W."/>
            <person name="Adams M.D."/>
            <person name="Amanatides P.G."/>
            <person name="Baden-Tillson H."/>
            <person name="Barnstead M."/>
            <person name="Chin S.H."/>
            <person name="Dew I."/>
            <person name="Evans C.A."/>
            <person name="Ferriera S."/>
            <person name="Flanigan M."/>
            <person name="Fosler C."/>
            <person name="Glodek A."/>
            <person name="Gu Z."/>
            <person name="Holt R.A."/>
            <person name="Jennings D."/>
            <person name="Kraft C.L."/>
            <person name="Lu F."/>
            <person name="Nguyen T."/>
            <person name="Nusskern D.R."/>
            <person name="Pfannkoch C.M."/>
            <person name="Sitter C."/>
            <person name="Sutton G.G."/>
            <person name="Venter J.C."/>
            <person name="Wang Z."/>
            <person name="Woodage T."/>
            <person name="Zheng X.H."/>
            <person name="Zhong F."/>
        </authorList>
    </citation>
    <scope>NUCLEOTIDE SEQUENCE [LARGE SCALE GENOMIC DNA]</scope>
    <source>
        <strain>BN</strain>
        <strain evidence="2">Sprague-Dawley</strain>
    </source>
</reference>
<dbReference type="Proteomes" id="UP000234681">
    <property type="component" value="Chromosome 4"/>
</dbReference>
<dbReference type="EMBL" id="CH474042">
    <property type="protein sequence ID" value="EDL91609.1"/>
    <property type="molecule type" value="Genomic_DNA"/>
</dbReference>